<name>A0A9X3ZI47_9HYPH</name>
<reference evidence="3" key="1">
    <citation type="submission" date="2022-11" db="EMBL/GenBank/DDBJ databases">
        <title>Draft genome sequence of Hoeflea poritis E7-10 and Hoeflea prorocentri PM5-8, separated from scleractinian coral Porites lutea and marine dinoflagellate.</title>
        <authorList>
            <person name="Zhang G."/>
            <person name="Wei Q."/>
            <person name="Cai L."/>
        </authorList>
    </citation>
    <scope>NUCLEOTIDE SEQUENCE</scope>
    <source>
        <strain evidence="3">PM5-8</strain>
    </source>
</reference>
<dbReference type="EMBL" id="JAPJZI010000001">
    <property type="protein sequence ID" value="MDA5399428.1"/>
    <property type="molecule type" value="Genomic_DNA"/>
</dbReference>
<proteinExistence type="predicted"/>
<sequence>MKIRYERPVCYTAFWSYRLGLFALALFAISAGLHRFAIMESDIFAVLFAISTGLALLAFIFACYGILRLWMVGAEGGRASAKGCICALIVLVPAGLVGYRAYTLPPLYDIATDTASVPEFIEPVTHGPDWMPHVKLFESAPYAGQAEAYPQVTGRRYEGALDRVLEAVRLVAENRGIKISSTRMPQPPEDVAEPDAQEPAQPGDAAAIVSEADDTDSIISLREILAEESAPQDPVVLKQAQIVLQGEARTLVFGFGSDVSIRLSEEAETTFVDMRAVSRFGPHDLGANAWIISEFLRELDMELVGISVR</sequence>
<keyword evidence="2" id="KW-0812">Transmembrane</keyword>
<protein>
    <submittedName>
        <fullName evidence="3">DUF1499 domain-containing protein</fullName>
    </submittedName>
</protein>
<dbReference type="AlphaFoldDB" id="A0A9X3ZI47"/>
<accession>A0A9X3ZI47</accession>
<keyword evidence="2" id="KW-1133">Transmembrane helix</keyword>
<evidence type="ECO:0000256" key="1">
    <source>
        <dbReference type="SAM" id="MobiDB-lite"/>
    </source>
</evidence>
<keyword evidence="4" id="KW-1185">Reference proteome</keyword>
<feature type="region of interest" description="Disordered" evidence="1">
    <location>
        <begin position="179"/>
        <end position="203"/>
    </location>
</feature>
<comment type="caution">
    <text evidence="3">The sequence shown here is derived from an EMBL/GenBank/DDBJ whole genome shotgun (WGS) entry which is preliminary data.</text>
</comment>
<dbReference type="Proteomes" id="UP001151234">
    <property type="component" value="Unassembled WGS sequence"/>
</dbReference>
<dbReference type="InterPro" id="IPR010865">
    <property type="entry name" value="DUF1499"/>
</dbReference>
<feature type="transmembrane region" description="Helical" evidence="2">
    <location>
        <begin position="43"/>
        <end position="67"/>
    </location>
</feature>
<evidence type="ECO:0000256" key="2">
    <source>
        <dbReference type="SAM" id="Phobius"/>
    </source>
</evidence>
<feature type="transmembrane region" description="Helical" evidence="2">
    <location>
        <begin position="12"/>
        <end position="31"/>
    </location>
</feature>
<evidence type="ECO:0000313" key="3">
    <source>
        <dbReference type="EMBL" id="MDA5399428.1"/>
    </source>
</evidence>
<keyword evidence="2" id="KW-0472">Membrane</keyword>
<dbReference type="RefSeq" id="WP_267990865.1">
    <property type="nucleotide sequence ID" value="NZ_JAPJZI010000001.1"/>
</dbReference>
<feature type="transmembrane region" description="Helical" evidence="2">
    <location>
        <begin position="79"/>
        <end position="102"/>
    </location>
</feature>
<dbReference type="Pfam" id="PF07386">
    <property type="entry name" value="DUF1499"/>
    <property type="match status" value="1"/>
</dbReference>
<organism evidence="3 4">
    <name type="scientific">Hoeflea prorocentri</name>
    <dbReference type="NCBI Taxonomy" id="1922333"/>
    <lineage>
        <taxon>Bacteria</taxon>
        <taxon>Pseudomonadati</taxon>
        <taxon>Pseudomonadota</taxon>
        <taxon>Alphaproteobacteria</taxon>
        <taxon>Hyphomicrobiales</taxon>
        <taxon>Rhizobiaceae</taxon>
        <taxon>Hoeflea</taxon>
    </lineage>
</organism>
<evidence type="ECO:0000313" key="4">
    <source>
        <dbReference type="Proteomes" id="UP001151234"/>
    </source>
</evidence>
<gene>
    <name evidence="3" type="ORF">OQ273_12670</name>
</gene>